<keyword evidence="1" id="KW-0732">Signal</keyword>
<dbReference type="AlphaFoldDB" id="A0A4Y9T526"/>
<dbReference type="Proteomes" id="UP000297258">
    <property type="component" value="Unassembled WGS sequence"/>
</dbReference>
<protein>
    <submittedName>
        <fullName evidence="2">YfiR family protein</fullName>
    </submittedName>
</protein>
<gene>
    <name evidence="2" type="ORF">E4O92_01000</name>
</gene>
<evidence type="ECO:0000256" key="1">
    <source>
        <dbReference type="SAM" id="SignalP"/>
    </source>
</evidence>
<feature type="signal peptide" evidence="1">
    <location>
        <begin position="1"/>
        <end position="37"/>
    </location>
</feature>
<feature type="chain" id="PRO_5021409187" evidence="1">
    <location>
        <begin position="38"/>
        <end position="195"/>
    </location>
</feature>
<dbReference type="InterPro" id="IPR025293">
    <property type="entry name" value="YfiR/HmsC-like"/>
</dbReference>
<proteinExistence type="predicted"/>
<dbReference type="RefSeq" id="WP_135187881.1">
    <property type="nucleotide sequence ID" value="NZ_SPUM01000007.1"/>
</dbReference>
<evidence type="ECO:0000313" key="2">
    <source>
        <dbReference type="EMBL" id="TFW35761.1"/>
    </source>
</evidence>
<reference evidence="2 3" key="1">
    <citation type="submission" date="2019-03" db="EMBL/GenBank/DDBJ databases">
        <title>Draft genome of Massilia hortus sp. nov., a novel bacterial species of the Oxalobacteraceae family.</title>
        <authorList>
            <person name="Peta V."/>
            <person name="Raths R."/>
            <person name="Bucking H."/>
        </authorList>
    </citation>
    <scope>NUCLEOTIDE SEQUENCE [LARGE SCALE GENOMIC DNA]</scope>
    <source>
        <strain evidence="2 3">ONC3</strain>
    </source>
</reference>
<organism evidence="2 3">
    <name type="scientific">Massilia horti</name>
    <dbReference type="NCBI Taxonomy" id="2562153"/>
    <lineage>
        <taxon>Bacteria</taxon>
        <taxon>Pseudomonadati</taxon>
        <taxon>Pseudomonadota</taxon>
        <taxon>Betaproteobacteria</taxon>
        <taxon>Burkholderiales</taxon>
        <taxon>Oxalobacteraceae</taxon>
        <taxon>Telluria group</taxon>
        <taxon>Massilia</taxon>
    </lineage>
</organism>
<accession>A0A4Y9T526</accession>
<dbReference type="EMBL" id="SPUM01000007">
    <property type="protein sequence ID" value="TFW35761.1"/>
    <property type="molecule type" value="Genomic_DNA"/>
</dbReference>
<name>A0A4Y9T526_9BURK</name>
<dbReference type="Pfam" id="PF13689">
    <property type="entry name" value="DUF4154"/>
    <property type="match status" value="1"/>
</dbReference>
<dbReference type="OrthoDB" id="277577at2"/>
<keyword evidence="3" id="KW-1185">Reference proteome</keyword>
<comment type="caution">
    <text evidence="2">The sequence shown here is derived from an EMBL/GenBank/DDBJ whole genome shotgun (WGS) entry which is preliminary data.</text>
</comment>
<evidence type="ECO:0000313" key="3">
    <source>
        <dbReference type="Proteomes" id="UP000297258"/>
    </source>
</evidence>
<sequence>MGQQGAVAAVMVPGVRTILPLRALALCLCLVASAAGAQPEVGELQLKAAYLYRFASFVQWPERAFATSDSPFLIGVAGDDELADEARQVVAGRGIDGHPFEVRRVQRGDSLDDLHILFLGALDRSALAELLNSARSLALLTVSDSPHAVELGSMIRFVAARERLRFEVALAQVEPAGLRISARMLATAANVTGTP</sequence>